<dbReference type="GO" id="GO:0010468">
    <property type="term" value="P:regulation of gene expression"/>
    <property type="evidence" value="ECO:0007669"/>
    <property type="project" value="TreeGrafter"/>
</dbReference>
<dbReference type="PROSITE" id="PS00028">
    <property type="entry name" value="ZINC_FINGER_C2H2_1"/>
    <property type="match status" value="3"/>
</dbReference>
<evidence type="ECO:0000313" key="10">
    <source>
        <dbReference type="Proteomes" id="UP001054837"/>
    </source>
</evidence>
<keyword evidence="10" id="KW-1185">Reference proteome</keyword>
<dbReference type="SUPFAM" id="SSF57667">
    <property type="entry name" value="beta-beta-alpha zinc fingers"/>
    <property type="match status" value="2"/>
</dbReference>
<dbReference type="GO" id="GO:0008270">
    <property type="term" value="F:zinc ion binding"/>
    <property type="evidence" value="ECO:0007669"/>
    <property type="project" value="UniProtKB-KW"/>
</dbReference>
<dbReference type="Pfam" id="PF00096">
    <property type="entry name" value="zf-C2H2"/>
    <property type="match status" value="2"/>
</dbReference>
<dbReference type="PANTHER" id="PTHR16515:SF49">
    <property type="entry name" value="GASTRULA ZINC FINGER PROTEIN XLCGF49.1-LIKE-RELATED"/>
    <property type="match status" value="1"/>
</dbReference>
<keyword evidence="6" id="KW-0539">Nucleus</keyword>
<dbReference type="SMART" id="SM00355">
    <property type="entry name" value="ZnF_C2H2"/>
    <property type="match status" value="3"/>
</dbReference>
<dbReference type="EMBL" id="BPLQ01009867">
    <property type="protein sequence ID" value="GIY47102.1"/>
    <property type="molecule type" value="Genomic_DNA"/>
</dbReference>
<keyword evidence="5" id="KW-0862">Zinc</keyword>
<dbReference type="GO" id="GO:0005634">
    <property type="term" value="C:nucleus"/>
    <property type="evidence" value="ECO:0007669"/>
    <property type="project" value="UniProtKB-SubCell"/>
</dbReference>
<accession>A0AAV4TQ98</accession>
<evidence type="ECO:0000256" key="4">
    <source>
        <dbReference type="ARBA" id="ARBA00022771"/>
    </source>
</evidence>
<keyword evidence="2" id="KW-0479">Metal-binding</keyword>
<dbReference type="AlphaFoldDB" id="A0AAV4TQ98"/>
<dbReference type="PANTHER" id="PTHR16515">
    <property type="entry name" value="PR DOMAIN ZINC FINGER PROTEIN"/>
    <property type="match status" value="1"/>
</dbReference>
<evidence type="ECO:0000256" key="6">
    <source>
        <dbReference type="ARBA" id="ARBA00023242"/>
    </source>
</evidence>
<keyword evidence="3" id="KW-0677">Repeat</keyword>
<proteinExistence type="predicted"/>
<sequence>MPILALQNANYNPMSPTSRINSIQPTQPLTSFSSLSCDVPLEMHSFSLDTLCPENPKYFARNISLPCTSQNSVTSQEYSVNHPGAVKFKEDENYPKNKQWTDFSYGIAENTSYPSSANLNEQYNFASGIKNSNFESHISEHSYLVASSSEGKNACKIPNTIRASEARLNCKKNPEDKTFGRKARALKKKMDVPQKMKKPSYKCSKCQFIFRRKDYLESHERCHNVEKLYVCKFCDKAFTESGILVKHIRSHTGEKPYTCSKCSKTYSQNFTLKRHMLKHIDEDRCKCDSCDDEFSSEESLGGHKSRKNK</sequence>
<evidence type="ECO:0000256" key="7">
    <source>
        <dbReference type="PROSITE-ProRule" id="PRU00042"/>
    </source>
</evidence>
<evidence type="ECO:0000256" key="3">
    <source>
        <dbReference type="ARBA" id="ARBA00022737"/>
    </source>
</evidence>
<gene>
    <name evidence="9" type="ORF">CDAR_455421</name>
</gene>
<evidence type="ECO:0000259" key="8">
    <source>
        <dbReference type="PROSITE" id="PS50157"/>
    </source>
</evidence>
<evidence type="ECO:0000313" key="9">
    <source>
        <dbReference type="EMBL" id="GIY47102.1"/>
    </source>
</evidence>
<evidence type="ECO:0000256" key="2">
    <source>
        <dbReference type="ARBA" id="ARBA00022723"/>
    </source>
</evidence>
<dbReference type="PROSITE" id="PS50157">
    <property type="entry name" value="ZINC_FINGER_C2H2_2"/>
    <property type="match status" value="3"/>
</dbReference>
<dbReference type="FunFam" id="3.30.160.60:FF:000624">
    <property type="entry name" value="zinc finger protein 697"/>
    <property type="match status" value="1"/>
</dbReference>
<dbReference type="Gene3D" id="3.30.160.60">
    <property type="entry name" value="Classic Zinc Finger"/>
    <property type="match status" value="3"/>
</dbReference>
<evidence type="ECO:0000256" key="5">
    <source>
        <dbReference type="ARBA" id="ARBA00022833"/>
    </source>
</evidence>
<dbReference type="InterPro" id="IPR013087">
    <property type="entry name" value="Znf_C2H2_type"/>
</dbReference>
<dbReference type="FunFam" id="3.30.160.60:FF:000744">
    <property type="entry name" value="zinc finger E-box-binding homeobox 1"/>
    <property type="match status" value="1"/>
</dbReference>
<keyword evidence="4 7" id="KW-0863">Zinc-finger</keyword>
<feature type="domain" description="C2H2-type" evidence="8">
    <location>
        <begin position="229"/>
        <end position="256"/>
    </location>
</feature>
<feature type="domain" description="C2H2-type" evidence="8">
    <location>
        <begin position="201"/>
        <end position="228"/>
    </location>
</feature>
<dbReference type="Proteomes" id="UP001054837">
    <property type="component" value="Unassembled WGS sequence"/>
</dbReference>
<comment type="caution">
    <text evidence="9">The sequence shown here is derived from an EMBL/GenBank/DDBJ whole genome shotgun (WGS) entry which is preliminary data.</text>
</comment>
<evidence type="ECO:0000256" key="1">
    <source>
        <dbReference type="ARBA" id="ARBA00004123"/>
    </source>
</evidence>
<dbReference type="InterPro" id="IPR050331">
    <property type="entry name" value="Zinc_finger"/>
</dbReference>
<protein>
    <recommendedName>
        <fullName evidence="8">C2H2-type domain-containing protein</fullName>
    </recommendedName>
</protein>
<feature type="domain" description="C2H2-type" evidence="8">
    <location>
        <begin position="257"/>
        <end position="284"/>
    </location>
</feature>
<dbReference type="InterPro" id="IPR036236">
    <property type="entry name" value="Znf_C2H2_sf"/>
</dbReference>
<comment type="subcellular location">
    <subcellularLocation>
        <location evidence="1">Nucleus</location>
    </subcellularLocation>
</comment>
<name>A0AAV4TQ98_9ARAC</name>
<reference evidence="9 10" key="1">
    <citation type="submission" date="2021-06" db="EMBL/GenBank/DDBJ databases">
        <title>Caerostris darwini draft genome.</title>
        <authorList>
            <person name="Kono N."/>
            <person name="Arakawa K."/>
        </authorList>
    </citation>
    <scope>NUCLEOTIDE SEQUENCE [LARGE SCALE GENOMIC DNA]</scope>
</reference>
<organism evidence="9 10">
    <name type="scientific">Caerostris darwini</name>
    <dbReference type="NCBI Taxonomy" id="1538125"/>
    <lineage>
        <taxon>Eukaryota</taxon>
        <taxon>Metazoa</taxon>
        <taxon>Ecdysozoa</taxon>
        <taxon>Arthropoda</taxon>
        <taxon>Chelicerata</taxon>
        <taxon>Arachnida</taxon>
        <taxon>Araneae</taxon>
        <taxon>Araneomorphae</taxon>
        <taxon>Entelegynae</taxon>
        <taxon>Araneoidea</taxon>
        <taxon>Araneidae</taxon>
        <taxon>Caerostris</taxon>
    </lineage>
</organism>